<dbReference type="GO" id="GO:0016788">
    <property type="term" value="F:hydrolase activity, acting on ester bonds"/>
    <property type="evidence" value="ECO:0007669"/>
    <property type="project" value="UniProtKB-ARBA"/>
</dbReference>
<reference evidence="2 3" key="1">
    <citation type="submission" date="2016-10" db="EMBL/GenBank/DDBJ databases">
        <authorList>
            <person name="de Groot N.N."/>
        </authorList>
    </citation>
    <scope>NUCLEOTIDE SEQUENCE [LARGE SCALE GENOMIC DNA]</scope>
    <source>
        <strain evidence="2 3">CGMCC 1.8925</strain>
    </source>
</reference>
<organism evidence="2 3">
    <name type="scientific">Paracoccus tibetensis</name>
    <dbReference type="NCBI Taxonomy" id="336292"/>
    <lineage>
        <taxon>Bacteria</taxon>
        <taxon>Pseudomonadati</taxon>
        <taxon>Pseudomonadota</taxon>
        <taxon>Alphaproteobacteria</taxon>
        <taxon>Rhodobacterales</taxon>
        <taxon>Paracoccaceae</taxon>
        <taxon>Paracoccus</taxon>
    </lineage>
</organism>
<dbReference type="SUPFAM" id="SSF50494">
    <property type="entry name" value="Trypsin-like serine proteases"/>
    <property type="match status" value="1"/>
</dbReference>
<sequence>MMSKVLLPIEYDDLLVRLADPDSNLDHYLGYMIEVSVPDRMGPELQPNPSLVTDIPPRIEGGVGMGLANAVMRTRRHRLYRRRISNGWRGHRIVSEGDSWFQYPTSLLDIIDHLMVDHAILSLDAAGDRLVDILDQREILLNLKAERASALLLSAGGNDLFDNGQLGRLVEAPFPGATGEALVGPVLDTFLSRMSARYLELFRSVHRAFPNVLILIHGYGPAFPRGGAWIGRPLSARGVPAEVQHDVVKTILRKFNGMLATLARRSEFHGKLVHIDLTGIGTRPGDWHDEIHLNAANAARAADRFRKALAERLGGPAPEDGMPPSAEPSPAEALAEEGEPPTLERLAAAVQAERLSALDERTLLRELDLRVELLELDPTLADEAEIAPLVIGRPAPELGIASLHAATRRLIKWWESELRALVCDGAGGPDNAVEAAVLEALAKSRSHLSGALARWLVTGPLALPAVLASALAAWLATRFLDAGRNAYCAARHPGPAAPALDRRSLPDVPTTMGEMRARFDTPGGAADFSADGRSAMLDRLDEDLAHKVVEPPNVPVDADAASKFRLRVKRIIELLGGEPDDTRADDNTFGLVESLIIADGTRPALYVRDGFVDLTDERLTRGGWLDRVRESETHIRRLVAASGRIVRGSDRSANAVYGSAWMLPDGRVATARHVIESRDFAEEINGTWVIKDPSFAVDFGVELGAGTDPDRVFRIAAVDWAGPDAIAGQVNLGHLDIAILTLEEKPEKPFPEHLPLADHTASDAVVAEDWFFNVGHPAQPWGSWLVDGEDGNDATISRELLFALIGDRFGVKRLSPGRIDFAPGRFPGDAHAHAITHDATTLGGSSGSGIMAVTPEGPVMSGLHFAGYFGTRNYAHWVPAVAHLHR</sequence>
<evidence type="ECO:0000313" key="2">
    <source>
        <dbReference type="EMBL" id="SCY94095.1"/>
    </source>
</evidence>
<dbReference type="SUPFAM" id="SSF52266">
    <property type="entry name" value="SGNH hydrolase"/>
    <property type="match status" value="1"/>
</dbReference>
<evidence type="ECO:0008006" key="4">
    <source>
        <dbReference type="Google" id="ProtNLM"/>
    </source>
</evidence>
<gene>
    <name evidence="2" type="ORF">SAMN05660710_03599</name>
</gene>
<dbReference type="EMBL" id="FMVT01000019">
    <property type="protein sequence ID" value="SCY94095.1"/>
    <property type="molecule type" value="Genomic_DNA"/>
</dbReference>
<accession>A0A1G5K0C8</accession>
<evidence type="ECO:0000256" key="1">
    <source>
        <dbReference type="SAM" id="MobiDB-lite"/>
    </source>
</evidence>
<dbReference type="Gene3D" id="3.40.50.1110">
    <property type="entry name" value="SGNH hydrolase"/>
    <property type="match status" value="1"/>
</dbReference>
<feature type="region of interest" description="Disordered" evidence="1">
    <location>
        <begin position="313"/>
        <end position="340"/>
    </location>
</feature>
<proteinExistence type="predicted"/>
<keyword evidence="3" id="KW-1185">Reference proteome</keyword>
<evidence type="ECO:0000313" key="3">
    <source>
        <dbReference type="Proteomes" id="UP000199502"/>
    </source>
</evidence>
<dbReference type="Pfam" id="PF13365">
    <property type="entry name" value="Trypsin_2"/>
    <property type="match status" value="1"/>
</dbReference>
<dbReference type="STRING" id="336292.SAMN05660710_03599"/>
<protein>
    <recommendedName>
        <fullName evidence="4">Trypsin-like peptidase domain-containing protein</fullName>
    </recommendedName>
</protein>
<dbReference type="InterPro" id="IPR009003">
    <property type="entry name" value="Peptidase_S1_PA"/>
</dbReference>
<dbReference type="Proteomes" id="UP000199502">
    <property type="component" value="Unassembled WGS sequence"/>
</dbReference>
<dbReference type="AlphaFoldDB" id="A0A1G5K0C8"/>
<name>A0A1G5K0C8_9RHOB</name>
<dbReference type="InterPro" id="IPR036514">
    <property type="entry name" value="SGNH_hydro_sf"/>
</dbReference>